<name>A0A4Y7L5T8_PAPSO</name>
<dbReference type="EMBL" id="CM010724">
    <property type="protein sequence ID" value="RZC79741.1"/>
    <property type="molecule type" value="Genomic_DNA"/>
</dbReference>
<protein>
    <submittedName>
        <fullName evidence="1">Uncharacterized protein</fullName>
    </submittedName>
</protein>
<organism evidence="1 2">
    <name type="scientific">Papaver somniferum</name>
    <name type="common">Opium poppy</name>
    <dbReference type="NCBI Taxonomy" id="3469"/>
    <lineage>
        <taxon>Eukaryota</taxon>
        <taxon>Viridiplantae</taxon>
        <taxon>Streptophyta</taxon>
        <taxon>Embryophyta</taxon>
        <taxon>Tracheophyta</taxon>
        <taxon>Spermatophyta</taxon>
        <taxon>Magnoliopsida</taxon>
        <taxon>Ranunculales</taxon>
        <taxon>Papaveraceae</taxon>
        <taxon>Papaveroideae</taxon>
        <taxon>Papaver</taxon>
    </lineage>
</organism>
<dbReference type="Proteomes" id="UP000316621">
    <property type="component" value="Chromosome 10"/>
</dbReference>
<sequence>MDVDDDDDDNYYRTTTLILSSCGSDDTQDKEEIHTPVLNDPYGFVGVNTENLIIRRIQFRLKTIMLISKRQVKALVDRIISPISRTPFGRRRTQRNKISKEK</sequence>
<gene>
    <name evidence="1" type="ORF">C5167_042318</name>
</gene>
<evidence type="ECO:0000313" key="1">
    <source>
        <dbReference type="EMBL" id="RZC79741.1"/>
    </source>
</evidence>
<keyword evidence="2" id="KW-1185">Reference proteome</keyword>
<dbReference type="AlphaFoldDB" id="A0A4Y7L5T8"/>
<accession>A0A4Y7L5T8</accession>
<proteinExistence type="predicted"/>
<reference evidence="1 2" key="1">
    <citation type="journal article" date="2018" name="Science">
        <title>The opium poppy genome and morphinan production.</title>
        <authorList>
            <person name="Guo L."/>
            <person name="Winzer T."/>
            <person name="Yang X."/>
            <person name="Li Y."/>
            <person name="Ning Z."/>
            <person name="He Z."/>
            <person name="Teodor R."/>
            <person name="Lu Y."/>
            <person name="Bowser T.A."/>
            <person name="Graham I.A."/>
            <person name="Ye K."/>
        </authorList>
    </citation>
    <scope>NUCLEOTIDE SEQUENCE [LARGE SCALE GENOMIC DNA]</scope>
    <source>
        <strain evidence="2">cv. HN1</strain>
        <tissue evidence="1">Leaves</tissue>
    </source>
</reference>
<dbReference type="Gramene" id="RZC79741">
    <property type="protein sequence ID" value="RZC79741"/>
    <property type="gene ID" value="C5167_042318"/>
</dbReference>
<evidence type="ECO:0000313" key="2">
    <source>
        <dbReference type="Proteomes" id="UP000316621"/>
    </source>
</evidence>